<dbReference type="GO" id="GO:0034204">
    <property type="term" value="P:lipid translocation"/>
    <property type="evidence" value="ECO:0007669"/>
    <property type="project" value="TreeGrafter"/>
</dbReference>
<dbReference type="Pfam" id="PF03023">
    <property type="entry name" value="MurJ"/>
    <property type="match status" value="1"/>
</dbReference>
<accession>A0A0S4LEH8</accession>
<sequence>MALFMRSVVRPARLRGDMVRKAMRELAGSARTLSGYSLLTGFGLLLGLARELAVASAFGLSPQLDVFVAVLTIQLFFGAQVGNALETAFISRVASEGKTLIVYRSLWPAIYGLLLVHIGIIGCLAVTGSFLLDTIFPSFDRDQLTLASHTLHALFLPIIFASTAGLLRGALAVLGSFAPGFLAGSIVSCCTIVSVMLFSSSLGIDALTLGVSVGNLGVLTVFAGRLVVLKREVGSVTPPALAPSANGGWFVLWGAATTVLIGELIYAGMALTERSLASRLPSGSIAAFFYASTIVSVPLSLIVRPVTTMLFPRMVQIFKKDVRAGLSTLGMPIAALVTASAGVVLLVSLLAEPIVETVFVRGRFSLDHAKLTAAILSVTIFALPFMSVGQLIRNACYSLSDYRSPIVGLAVQWMMVIGLGTLLVPRYGARGLAAALVSGEAAVLGVTGFLLMRQVSRS</sequence>
<keyword evidence="12" id="KW-1185">Reference proteome</keyword>
<name>A0A0S4LEH8_9BACT</name>
<keyword evidence="7 10" id="KW-0472">Membrane</keyword>
<feature type="transmembrane region" description="Helical" evidence="10">
    <location>
        <begin position="206"/>
        <end position="228"/>
    </location>
</feature>
<feature type="transmembrane region" description="Helical" evidence="10">
    <location>
        <begin position="181"/>
        <end position="200"/>
    </location>
</feature>
<dbReference type="AlphaFoldDB" id="A0A0S4LEH8"/>
<dbReference type="GO" id="GO:0015648">
    <property type="term" value="F:lipid-linked peptidoglycan transporter activity"/>
    <property type="evidence" value="ECO:0007669"/>
    <property type="project" value="TreeGrafter"/>
</dbReference>
<dbReference type="GO" id="GO:0008360">
    <property type="term" value="P:regulation of cell shape"/>
    <property type="evidence" value="ECO:0007669"/>
    <property type="project" value="UniProtKB-KW"/>
</dbReference>
<evidence type="ECO:0000256" key="5">
    <source>
        <dbReference type="ARBA" id="ARBA00022984"/>
    </source>
</evidence>
<evidence type="ECO:0000256" key="8">
    <source>
        <dbReference type="ARBA" id="ARBA00060041"/>
    </source>
</evidence>
<evidence type="ECO:0000256" key="10">
    <source>
        <dbReference type="SAM" id="Phobius"/>
    </source>
</evidence>
<keyword evidence="2" id="KW-1003">Cell membrane</keyword>
<feature type="transmembrane region" description="Helical" evidence="10">
    <location>
        <begin position="431"/>
        <end position="452"/>
    </location>
</feature>
<dbReference type="GO" id="GO:0005886">
    <property type="term" value="C:plasma membrane"/>
    <property type="evidence" value="ECO:0007669"/>
    <property type="project" value="UniProtKB-SubCell"/>
</dbReference>
<protein>
    <submittedName>
        <fullName evidence="11">Uncharacterized protein</fullName>
    </submittedName>
</protein>
<evidence type="ECO:0000256" key="1">
    <source>
        <dbReference type="ARBA" id="ARBA00004651"/>
    </source>
</evidence>
<feature type="transmembrane region" description="Helical" evidence="10">
    <location>
        <begin position="404"/>
        <end position="425"/>
    </location>
</feature>
<feature type="transmembrane region" description="Helical" evidence="10">
    <location>
        <begin position="67"/>
        <end position="85"/>
    </location>
</feature>
<keyword evidence="5" id="KW-0573">Peptidoglycan synthesis</keyword>
<evidence type="ECO:0000256" key="7">
    <source>
        <dbReference type="ARBA" id="ARBA00023136"/>
    </source>
</evidence>
<dbReference type="PANTHER" id="PTHR47019:SF1">
    <property type="entry name" value="LIPID II FLIPPASE MURJ"/>
    <property type="match status" value="1"/>
</dbReference>
<comment type="subcellular location">
    <subcellularLocation>
        <location evidence="1">Cell membrane</location>
        <topology evidence="1">Multi-pass membrane protein</topology>
    </subcellularLocation>
</comment>
<comment type="similarity">
    <text evidence="9">Belongs to the MurJ/MviN family.</text>
</comment>
<feature type="transmembrane region" description="Helical" evidence="10">
    <location>
        <begin position="249"/>
        <end position="271"/>
    </location>
</feature>
<evidence type="ECO:0000256" key="9">
    <source>
        <dbReference type="ARBA" id="ARBA00061532"/>
    </source>
</evidence>
<feature type="transmembrane region" description="Helical" evidence="10">
    <location>
        <begin position="151"/>
        <end position="174"/>
    </location>
</feature>
<proteinExistence type="inferred from homology"/>
<gene>
    <name evidence="11" type="ORF">COMA1_11631</name>
</gene>
<dbReference type="STRING" id="1742972.COMA1_11631"/>
<reference evidence="11 12" key="1">
    <citation type="submission" date="2015-10" db="EMBL/GenBank/DDBJ databases">
        <authorList>
            <person name="Gilbert D.G."/>
        </authorList>
    </citation>
    <scope>NUCLEOTIDE SEQUENCE [LARGE SCALE GENOMIC DNA]</scope>
    <source>
        <strain evidence="11">COMA1</strain>
    </source>
</reference>
<feature type="transmembrane region" description="Helical" evidence="10">
    <location>
        <begin position="106"/>
        <end position="131"/>
    </location>
</feature>
<evidence type="ECO:0000256" key="2">
    <source>
        <dbReference type="ARBA" id="ARBA00022475"/>
    </source>
</evidence>
<feature type="transmembrane region" description="Helical" evidence="10">
    <location>
        <begin position="371"/>
        <end position="392"/>
    </location>
</feature>
<dbReference type="PANTHER" id="PTHR47019">
    <property type="entry name" value="LIPID II FLIPPASE MURJ"/>
    <property type="match status" value="1"/>
</dbReference>
<dbReference type="OrthoDB" id="9804143at2"/>
<keyword evidence="3 10" id="KW-0812">Transmembrane</keyword>
<dbReference type="EMBL" id="CZQA01000001">
    <property type="protein sequence ID" value="CUS34310.1"/>
    <property type="molecule type" value="Genomic_DNA"/>
</dbReference>
<feature type="transmembrane region" description="Helical" evidence="10">
    <location>
        <begin position="324"/>
        <end position="351"/>
    </location>
</feature>
<dbReference type="RefSeq" id="WP_090746184.1">
    <property type="nucleotide sequence ID" value="NZ_CZQA01000001.1"/>
</dbReference>
<dbReference type="Proteomes" id="UP000199032">
    <property type="component" value="Unassembled WGS sequence"/>
</dbReference>
<keyword evidence="6 10" id="KW-1133">Transmembrane helix</keyword>
<dbReference type="InterPro" id="IPR051050">
    <property type="entry name" value="Lipid_II_flippase_MurJ/MviN"/>
</dbReference>
<keyword evidence="4" id="KW-0133">Cell shape</keyword>
<dbReference type="InterPro" id="IPR004268">
    <property type="entry name" value="MurJ"/>
</dbReference>
<evidence type="ECO:0000313" key="11">
    <source>
        <dbReference type="EMBL" id="CUS34310.1"/>
    </source>
</evidence>
<organism evidence="11 12">
    <name type="scientific">Candidatus Nitrospira nitrosa</name>
    <dbReference type="NCBI Taxonomy" id="1742972"/>
    <lineage>
        <taxon>Bacteria</taxon>
        <taxon>Pseudomonadati</taxon>
        <taxon>Nitrospirota</taxon>
        <taxon>Nitrospiria</taxon>
        <taxon>Nitrospirales</taxon>
        <taxon>Nitrospiraceae</taxon>
        <taxon>Nitrospira</taxon>
    </lineage>
</organism>
<evidence type="ECO:0000256" key="4">
    <source>
        <dbReference type="ARBA" id="ARBA00022960"/>
    </source>
</evidence>
<comment type="function">
    <text evidence="8">Involved in peptidoglycan biosynthesis. Transports lipid-linked peptidoglycan precursors from the inner to the outer leaflet of the cytoplasmic membrane.</text>
</comment>
<dbReference type="GO" id="GO:0009252">
    <property type="term" value="P:peptidoglycan biosynthetic process"/>
    <property type="evidence" value="ECO:0007669"/>
    <property type="project" value="UniProtKB-KW"/>
</dbReference>
<evidence type="ECO:0000256" key="6">
    <source>
        <dbReference type="ARBA" id="ARBA00022989"/>
    </source>
</evidence>
<feature type="transmembrane region" description="Helical" evidence="10">
    <location>
        <begin position="283"/>
        <end position="303"/>
    </location>
</feature>
<evidence type="ECO:0000256" key="3">
    <source>
        <dbReference type="ARBA" id="ARBA00022692"/>
    </source>
</evidence>
<evidence type="ECO:0000313" key="12">
    <source>
        <dbReference type="Proteomes" id="UP000199032"/>
    </source>
</evidence>